<protein>
    <submittedName>
        <fullName evidence="2">Uncharacterized protein</fullName>
    </submittedName>
</protein>
<feature type="region of interest" description="Disordered" evidence="1">
    <location>
        <begin position="1"/>
        <end position="112"/>
    </location>
</feature>
<dbReference type="AlphaFoldDB" id="A0A834F1E1"/>
<proteinExistence type="predicted"/>
<evidence type="ECO:0000313" key="2">
    <source>
        <dbReference type="EMBL" id="KAF6721490.1"/>
    </source>
</evidence>
<sequence length="112" mass="12352">MHGVPRHACTTGAHQPDAPPSRPSAAGRSNAEAVAHSHAAFTTAQRRFRGWRCSGSSRKFSASESRQEQRRAVRGWEKRRRSPAQLDVCADASVTEETEHRSRTRLSAHPAP</sequence>
<name>A0A834F1E1_ORYME</name>
<evidence type="ECO:0000256" key="1">
    <source>
        <dbReference type="SAM" id="MobiDB-lite"/>
    </source>
</evidence>
<dbReference type="EMBL" id="WKFB01000489">
    <property type="protein sequence ID" value="KAF6721490.1"/>
    <property type="molecule type" value="Genomic_DNA"/>
</dbReference>
<reference evidence="2" key="1">
    <citation type="journal article" name="BMC Genomics">
        <title>Long-read sequencing and de novo genome assembly of marine medaka (Oryzias melastigma).</title>
        <authorList>
            <person name="Liang P."/>
            <person name="Saqib H.S.A."/>
            <person name="Ni X."/>
            <person name="Shen Y."/>
        </authorList>
    </citation>
    <scope>NUCLEOTIDE SEQUENCE</scope>
    <source>
        <strain evidence="2">Bigg-433</strain>
    </source>
</reference>
<evidence type="ECO:0000313" key="3">
    <source>
        <dbReference type="Proteomes" id="UP000646548"/>
    </source>
</evidence>
<organism evidence="2 3">
    <name type="scientific">Oryzias melastigma</name>
    <name type="common">Marine medaka</name>
    <dbReference type="NCBI Taxonomy" id="30732"/>
    <lineage>
        <taxon>Eukaryota</taxon>
        <taxon>Metazoa</taxon>
        <taxon>Chordata</taxon>
        <taxon>Craniata</taxon>
        <taxon>Vertebrata</taxon>
        <taxon>Euteleostomi</taxon>
        <taxon>Actinopterygii</taxon>
        <taxon>Neopterygii</taxon>
        <taxon>Teleostei</taxon>
        <taxon>Neoteleostei</taxon>
        <taxon>Acanthomorphata</taxon>
        <taxon>Ovalentaria</taxon>
        <taxon>Atherinomorphae</taxon>
        <taxon>Beloniformes</taxon>
        <taxon>Adrianichthyidae</taxon>
        <taxon>Oryziinae</taxon>
        <taxon>Oryzias</taxon>
    </lineage>
</organism>
<accession>A0A834F1E1</accession>
<comment type="caution">
    <text evidence="2">The sequence shown here is derived from an EMBL/GenBank/DDBJ whole genome shotgun (WGS) entry which is preliminary data.</text>
</comment>
<dbReference type="Proteomes" id="UP000646548">
    <property type="component" value="Unassembled WGS sequence"/>
</dbReference>
<feature type="compositionally biased region" description="Basic and acidic residues" evidence="1">
    <location>
        <begin position="65"/>
        <end position="76"/>
    </location>
</feature>
<gene>
    <name evidence="2" type="ORF">FQA47_002128</name>
</gene>
<feature type="compositionally biased region" description="Polar residues" evidence="1">
    <location>
        <begin position="54"/>
        <end position="64"/>
    </location>
</feature>